<sequence length="58" mass="6629">MLKIVARFTAQINICSNKPAYKTNTYMIITIIILHSKTALPLPDLPKHPVNQLIYCNF</sequence>
<accession>D0W9P2</accession>
<evidence type="ECO:0000313" key="1">
    <source>
        <dbReference type="EMBL" id="EEZ75700.1"/>
    </source>
</evidence>
<comment type="caution">
    <text evidence="1">The sequence shown here is derived from an EMBL/GenBank/DDBJ whole genome shotgun (WGS) entry which is preliminary data.</text>
</comment>
<dbReference type="EMBL" id="ACEQ02000013">
    <property type="protein sequence ID" value="EEZ75700.1"/>
    <property type="molecule type" value="Genomic_DNA"/>
</dbReference>
<dbReference type="Proteomes" id="UP000003843">
    <property type="component" value="Unassembled WGS sequence"/>
</dbReference>
<evidence type="ECO:0000313" key="2">
    <source>
        <dbReference type="Proteomes" id="UP000003843"/>
    </source>
</evidence>
<dbReference type="AlphaFoldDB" id="D0W9P2"/>
<name>D0W9P2_NEILA</name>
<reference evidence="1 2" key="1">
    <citation type="submission" date="2009-10" db="EMBL/GenBank/DDBJ databases">
        <authorList>
            <person name="Weinstock G."/>
            <person name="Sodergren E."/>
            <person name="Clifton S."/>
            <person name="Fulton L."/>
            <person name="Fulton B."/>
            <person name="Courtney L."/>
            <person name="Fronick C."/>
            <person name="Harrison M."/>
            <person name="Strong C."/>
            <person name="Farmer C."/>
            <person name="Delahaunty K."/>
            <person name="Markovic C."/>
            <person name="Hall O."/>
            <person name="Minx P."/>
            <person name="Tomlinson C."/>
            <person name="Mitreva M."/>
            <person name="Nelson J."/>
            <person name="Hou S."/>
            <person name="Wollam A."/>
            <person name="Pepin K.H."/>
            <person name="Johnson M."/>
            <person name="Bhonagiri V."/>
            <person name="Nash W.E."/>
            <person name="Warren W."/>
            <person name="Chinwalla A."/>
            <person name="Mardis E.R."/>
            <person name="Wilson R.K."/>
        </authorList>
    </citation>
    <scope>NUCLEOTIDE SEQUENCE [LARGE SCALE GENOMIC DNA]</scope>
    <source>
        <strain evidence="1 2">ATCC 23970</strain>
    </source>
</reference>
<organism evidence="1 2">
    <name type="scientific">Neisseria lactamica ATCC 23970</name>
    <dbReference type="NCBI Taxonomy" id="546265"/>
    <lineage>
        <taxon>Bacteria</taxon>
        <taxon>Pseudomonadati</taxon>
        <taxon>Pseudomonadota</taxon>
        <taxon>Betaproteobacteria</taxon>
        <taxon>Neisseriales</taxon>
        <taxon>Neisseriaceae</taxon>
        <taxon>Neisseria</taxon>
    </lineage>
</organism>
<protein>
    <submittedName>
        <fullName evidence="1">Uncharacterized protein</fullName>
    </submittedName>
</protein>
<gene>
    <name evidence="1" type="ORF">NEILACOT_04255</name>
</gene>
<proteinExistence type="predicted"/>